<comment type="caution">
    <text evidence="1">The sequence shown here is derived from an EMBL/GenBank/DDBJ whole genome shotgun (WGS) entry which is preliminary data.</text>
</comment>
<keyword evidence="2" id="KW-1185">Reference proteome</keyword>
<accession>A0A8J2ZKJ8</accession>
<gene>
    <name evidence="1" type="ORF">GCM10011415_23150</name>
</gene>
<dbReference type="EMBL" id="BMJV01000004">
    <property type="protein sequence ID" value="GGG74101.1"/>
    <property type="molecule type" value="Genomic_DNA"/>
</dbReference>
<reference evidence="1" key="1">
    <citation type="journal article" date="2014" name="Int. J. Syst. Evol. Microbiol.">
        <title>Complete genome sequence of Corynebacterium casei LMG S-19264T (=DSM 44701T), isolated from a smear-ripened cheese.</title>
        <authorList>
            <consortium name="US DOE Joint Genome Institute (JGI-PGF)"/>
            <person name="Walter F."/>
            <person name="Albersmeier A."/>
            <person name="Kalinowski J."/>
            <person name="Ruckert C."/>
        </authorList>
    </citation>
    <scope>NUCLEOTIDE SEQUENCE</scope>
    <source>
        <strain evidence="1">CGMCC 1.15762</strain>
    </source>
</reference>
<name>A0A8J2ZKJ8_9RHOB</name>
<dbReference type="AlphaFoldDB" id="A0A8J2ZKJ8"/>
<evidence type="ECO:0000313" key="2">
    <source>
        <dbReference type="Proteomes" id="UP000617145"/>
    </source>
</evidence>
<evidence type="ECO:0000313" key="1">
    <source>
        <dbReference type="EMBL" id="GGG74101.1"/>
    </source>
</evidence>
<dbReference type="Proteomes" id="UP000617145">
    <property type="component" value="Unassembled WGS sequence"/>
</dbReference>
<proteinExistence type="predicted"/>
<organism evidence="1 2">
    <name type="scientific">Salipiger pallidus</name>
    <dbReference type="NCBI Taxonomy" id="1775170"/>
    <lineage>
        <taxon>Bacteria</taxon>
        <taxon>Pseudomonadati</taxon>
        <taxon>Pseudomonadota</taxon>
        <taxon>Alphaproteobacteria</taxon>
        <taxon>Rhodobacterales</taxon>
        <taxon>Roseobacteraceae</taxon>
        <taxon>Salipiger</taxon>
    </lineage>
</organism>
<protein>
    <submittedName>
        <fullName evidence="1">Uncharacterized protein</fullName>
    </submittedName>
</protein>
<sequence length="88" mass="10086">MAFGEKRRNIAYRNVFEKCAPHGFGPEARPDDEVVHRHGIKRAPRVDSRVSMAKVRKVTVKIIKQPVQQPAAFQRVRRATGIPKRREG</sequence>
<reference evidence="1" key="2">
    <citation type="submission" date="2020-09" db="EMBL/GenBank/DDBJ databases">
        <authorList>
            <person name="Sun Q."/>
            <person name="Zhou Y."/>
        </authorList>
    </citation>
    <scope>NUCLEOTIDE SEQUENCE</scope>
    <source>
        <strain evidence="1">CGMCC 1.15762</strain>
    </source>
</reference>